<protein>
    <submittedName>
        <fullName evidence="1">Uncharacterized protein</fullName>
    </submittedName>
</protein>
<proteinExistence type="predicted"/>
<dbReference type="Proteomes" id="UP000305282">
    <property type="component" value="Unassembled WGS sequence"/>
</dbReference>
<evidence type="ECO:0000313" key="1">
    <source>
        <dbReference type="EMBL" id="THJ71581.1"/>
    </source>
</evidence>
<reference evidence="1 2" key="1">
    <citation type="submission" date="2019-04" db="EMBL/GenBank/DDBJ databases">
        <title>Draft genome sequences for three unisolated Alnus-infective Frankia Sp+ strains, AgTrS, AiOr and AvVan, the first sequenced Frankia strains able to sporulate in-planta.</title>
        <authorList>
            <person name="Bethencourt L."/>
            <person name="Vautrin F."/>
            <person name="Taib N."/>
            <person name="Dubost A."/>
            <person name="Castro-Garcia L."/>
            <person name="Imbaud O."/>
            <person name="Abrouk D."/>
            <person name="Fournier P."/>
            <person name="Briolay J."/>
            <person name="Nguyen A."/>
            <person name="Normand P."/>
            <person name="Fernandez M.P."/>
            <person name="Brochier-Armanet C."/>
            <person name="Herrera-Belaroussi A."/>
        </authorList>
    </citation>
    <scope>NUCLEOTIDE SEQUENCE [LARGE SCALE GENOMIC DNA]</scope>
    <source>
        <strain evidence="1 2">AvVan</strain>
    </source>
</reference>
<accession>A0A4S5EHN4</accession>
<evidence type="ECO:0000313" key="2">
    <source>
        <dbReference type="Proteomes" id="UP000305282"/>
    </source>
</evidence>
<dbReference type="RefSeq" id="WP_136448710.1">
    <property type="nucleotide sequence ID" value="NZ_SSXH01000398.1"/>
</dbReference>
<organism evidence="1 2">
    <name type="scientific">Candidatus Frankia alpina</name>
    <dbReference type="NCBI Taxonomy" id="2699483"/>
    <lineage>
        <taxon>Bacteria</taxon>
        <taxon>Bacillati</taxon>
        <taxon>Actinomycetota</taxon>
        <taxon>Actinomycetes</taxon>
        <taxon>Frankiales</taxon>
        <taxon>Frankiaceae</taxon>
        <taxon>Frankia</taxon>
    </lineage>
</organism>
<name>A0A4S5EHN4_9ACTN</name>
<dbReference type="OrthoDB" id="3220379at2"/>
<comment type="caution">
    <text evidence="1">The sequence shown here is derived from an EMBL/GenBank/DDBJ whole genome shotgun (WGS) entry which is preliminary data.</text>
</comment>
<keyword evidence="2" id="KW-1185">Reference proteome</keyword>
<dbReference type="EMBL" id="SSXH01000398">
    <property type="protein sequence ID" value="THJ71581.1"/>
    <property type="molecule type" value="Genomic_DNA"/>
</dbReference>
<sequence length="144" mass="15722">MNAALALVVVVLAVVVVAVRRRVRARWDGMDLSAWHPAHRDPAGDVWAVTPPYGYGLWTLFAPGSITPGLAPYHRVTPAGVHTVDGFGGDSDRLRLVDAEVWMRPWIERVAGGRVVEMAEGWSEPYGPAGTTQEYVIYARVVTS</sequence>
<gene>
    <name evidence="1" type="ORF">E7Y31_15265</name>
</gene>
<dbReference type="AlphaFoldDB" id="A0A4S5EHN4"/>